<proteinExistence type="predicted"/>
<dbReference type="PANTHER" id="PTHR12526:SF618">
    <property type="entry name" value="GLYCOSYLTRANSFERASE, FAMILY 4"/>
    <property type="match status" value="1"/>
</dbReference>
<dbReference type="Pfam" id="PF00534">
    <property type="entry name" value="Glycos_transf_1"/>
    <property type="match status" value="1"/>
</dbReference>
<dbReference type="AlphaFoldDB" id="A0A7V3NTB6"/>
<evidence type="ECO:0000313" key="3">
    <source>
        <dbReference type="EMBL" id="HGB35713.1"/>
    </source>
</evidence>
<dbReference type="EMBL" id="DTGD01000086">
    <property type="protein sequence ID" value="HGB35713.1"/>
    <property type="molecule type" value="Genomic_DNA"/>
</dbReference>
<dbReference type="GO" id="GO:0016757">
    <property type="term" value="F:glycosyltransferase activity"/>
    <property type="evidence" value="ECO:0007669"/>
    <property type="project" value="InterPro"/>
</dbReference>
<accession>A0A7V3NTB6</accession>
<feature type="domain" description="Glycosyl transferase family 1" evidence="1">
    <location>
        <begin position="177"/>
        <end position="345"/>
    </location>
</feature>
<protein>
    <submittedName>
        <fullName evidence="3">Glycosyltransferase family 1 protein</fullName>
    </submittedName>
</protein>
<evidence type="ECO:0000259" key="2">
    <source>
        <dbReference type="Pfam" id="PF13579"/>
    </source>
</evidence>
<dbReference type="InterPro" id="IPR001296">
    <property type="entry name" value="Glyco_trans_1"/>
</dbReference>
<dbReference type="InterPro" id="IPR028098">
    <property type="entry name" value="Glyco_trans_4-like_N"/>
</dbReference>
<gene>
    <name evidence="3" type="ORF">ENV38_02255</name>
</gene>
<comment type="caution">
    <text evidence="3">The sequence shown here is derived from an EMBL/GenBank/DDBJ whole genome shotgun (WGS) entry which is preliminary data.</text>
</comment>
<keyword evidence="3" id="KW-0808">Transferase</keyword>
<dbReference type="SUPFAM" id="SSF53756">
    <property type="entry name" value="UDP-Glycosyltransferase/glycogen phosphorylase"/>
    <property type="match status" value="1"/>
</dbReference>
<dbReference type="PANTHER" id="PTHR12526">
    <property type="entry name" value="GLYCOSYLTRANSFERASE"/>
    <property type="match status" value="1"/>
</dbReference>
<feature type="domain" description="Glycosyltransferase subfamily 4-like N-terminal" evidence="2">
    <location>
        <begin position="17"/>
        <end position="172"/>
    </location>
</feature>
<dbReference type="Gene3D" id="3.40.50.2000">
    <property type="entry name" value="Glycogen Phosphorylase B"/>
    <property type="match status" value="2"/>
</dbReference>
<dbReference type="CDD" id="cd03801">
    <property type="entry name" value="GT4_PimA-like"/>
    <property type="match status" value="1"/>
</dbReference>
<name>A0A7V3NTB6_UNCW3</name>
<reference evidence="3" key="1">
    <citation type="journal article" date="2020" name="mSystems">
        <title>Genome- and Community-Level Interaction Insights into Carbon Utilization and Element Cycling Functions of Hydrothermarchaeota in Hydrothermal Sediment.</title>
        <authorList>
            <person name="Zhou Z."/>
            <person name="Liu Y."/>
            <person name="Xu W."/>
            <person name="Pan J."/>
            <person name="Luo Z.H."/>
            <person name="Li M."/>
        </authorList>
    </citation>
    <scope>NUCLEOTIDE SEQUENCE [LARGE SCALE GENOMIC DNA]</scope>
    <source>
        <strain evidence="3">SpSt-754</strain>
    </source>
</reference>
<dbReference type="Pfam" id="PF13579">
    <property type="entry name" value="Glyco_trans_4_4"/>
    <property type="match status" value="1"/>
</dbReference>
<organism evidence="3">
    <name type="scientific">candidate division WOR-3 bacterium</name>
    <dbReference type="NCBI Taxonomy" id="2052148"/>
    <lineage>
        <taxon>Bacteria</taxon>
        <taxon>Bacteria division WOR-3</taxon>
    </lineage>
</organism>
<evidence type="ECO:0000259" key="1">
    <source>
        <dbReference type="Pfam" id="PF00534"/>
    </source>
</evidence>
<sequence length="368" mass="42425">MKILVINWQDLAHPLSGGAEVHLHQFFSYFIEKGHSVTLLCSSFKGLSEFDERDGIRIIRRGNRFLFNFLVPFYVRSLLKSEDFDVIVEDVNKIPFFLRFFVKKPIIVVTHHFFGKVIFQETNPIFGLYVYLFEKLFFKLYKGLPIITVSESTKEEMVKHGIPQATVRVVYNAVRLDFFKPGEKSKVPFIIYLGRLKKYKRIDLFVEALKVLREKYYAGPLRVEIVGDGDARKDLEKLVRKYGLDDVIKFTGFVSEEVKAEKLRSAWLIINTSPKEGWGIVVMEAQASGTPAIVFDSPGLREAVKNGISGFVVPFGDISSLAEKAYEIITKDDLRKRLSEGARKWAEEFDIVVLKEKFYSTFLELLKF</sequence>